<evidence type="ECO:0000313" key="2">
    <source>
        <dbReference type="EMBL" id="MPC42096.1"/>
    </source>
</evidence>
<gene>
    <name evidence="2" type="ORF">E2C01_035710</name>
</gene>
<protein>
    <submittedName>
        <fullName evidence="2">Uncharacterized protein</fullName>
    </submittedName>
</protein>
<keyword evidence="1" id="KW-1133">Transmembrane helix</keyword>
<dbReference type="Proteomes" id="UP000324222">
    <property type="component" value="Unassembled WGS sequence"/>
</dbReference>
<dbReference type="AlphaFoldDB" id="A0A5B7F9X1"/>
<keyword evidence="1" id="KW-0812">Transmembrane</keyword>
<organism evidence="2 3">
    <name type="scientific">Portunus trituberculatus</name>
    <name type="common">Swimming crab</name>
    <name type="synonym">Neptunus trituberculatus</name>
    <dbReference type="NCBI Taxonomy" id="210409"/>
    <lineage>
        <taxon>Eukaryota</taxon>
        <taxon>Metazoa</taxon>
        <taxon>Ecdysozoa</taxon>
        <taxon>Arthropoda</taxon>
        <taxon>Crustacea</taxon>
        <taxon>Multicrustacea</taxon>
        <taxon>Malacostraca</taxon>
        <taxon>Eumalacostraca</taxon>
        <taxon>Eucarida</taxon>
        <taxon>Decapoda</taxon>
        <taxon>Pleocyemata</taxon>
        <taxon>Brachyura</taxon>
        <taxon>Eubrachyura</taxon>
        <taxon>Portunoidea</taxon>
        <taxon>Portunidae</taxon>
        <taxon>Portuninae</taxon>
        <taxon>Portunus</taxon>
    </lineage>
</organism>
<proteinExistence type="predicted"/>
<reference evidence="2 3" key="1">
    <citation type="submission" date="2019-05" db="EMBL/GenBank/DDBJ databases">
        <title>Another draft genome of Portunus trituberculatus and its Hox gene families provides insights of decapod evolution.</title>
        <authorList>
            <person name="Jeong J.-H."/>
            <person name="Song I."/>
            <person name="Kim S."/>
            <person name="Choi T."/>
            <person name="Kim D."/>
            <person name="Ryu S."/>
            <person name="Kim W."/>
        </authorList>
    </citation>
    <scope>NUCLEOTIDE SEQUENCE [LARGE SCALE GENOMIC DNA]</scope>
    <source>
        <tissue evidence="2">Muscle</tissue>
    </source>
</reference>
<dbReference type="EMBL" id="VSRR010005309">
    <property type="protein sequence ID" value="MPC42096.1"/>
    <property type="molecule type" value="Genomic_DNA"/>
</dbReference>
<keyword evidence="1" id="KW-0472">Membrane</keyword>
<evidence type="ECO:0000256" key="1">
    <source>
        <dbReference type="SAM" id="Phobius"/>
    </source>
</evidence>
<comment type="caution">
    <text evidence="2">The sequence shown here is derived from an EMBL/GenBank/DDBJ whole genome shotgun (WGS) entry which is preliminary data.</text>
</comment>
<feature type="transmembrane region" description="Helical" evidence="1">
    <location>
        <begin position="15"/>
        <end position="38"/>
    </location>
</feature>
<keyword evidence="3" id="KW-1185">Reference proteome</keyword>
<accession>A0A5B7F9X1</accession>
<sequence length="49" mass="5822">MVIIQIYTMTSKLTFLSLCPVFIPRAVIITTCINCFLLSPDTYQYFRRW</sequence>
<evidence type="ECO:0000313" key="3">
    <source>
        <dbReference type="Proteomes" id="UP000324222"/>
    </source>
</evidence>
<name>A0A5B7F9X1_PORTR</name>